<dbReference type="eggNOG" id="KOG1202">
    <property type="taxonomic scope" value="Eukaryota"/>
</dbReference>
<dbReference type="PANTHER" id="PTHR43775:SF37">
    <property type="entry name" value="SI:DKEY-61P9.11"/>
    <property type="match status" value="1"/>
</dbReference>
<dbReference type="GO" id="GO:0006633">
    <property type="term" value="P:fatty acid biosynthetic process"/>
    <property type="evidence" value="ECO:0007669"/>
    <property type="project" value="TreeGrafter"/>
</dbReference>
<evidence type="ECO:0000256" key="2">
    <source>
        <dbReference type="ARBA" id="ARBA00022553"/>
    </source>
</evidence>
<evidence type="ECO:0000313" key="5">
    <source>
        <dbReference type="Proteomes" id="UP000019763"/>
    </source>
</evidence>
<accession>A0A023B098</accession>
<dbReference type="VEuPathDB" id="CryptoDB:GNI_146420"/>
<organism evidence="4 5">
    <name type="scientific">Gregarina niphandrodes</name>
    <name type="common">Septate eugregarine</name>
    <dbReference type="NCBI Taxonomy" id="110365"/>
    <lineage>
        <taxon>Eukaryota</taxon>
        <taxon>Sar</taxon>
        <taxon>Alveolata</taxon>
        <taxon>Apicomplexa</taxon>
        <taxon>Conoidasida</taxon>
        <taxon>Gregarinasina</taxon>
        <taxon>Eugregarinorida</taxon>
        <taxon>Gregarinidae</taxon>
        <taxon>Gregarina</taxon>
    </lineage>
</organism>
<dbReference type="Gene3D" id="3.40.50.300">
    <property type="entry name" value="P-loop containing nucleotide triphosphate hydrolases"/>
    <property type="match status" value="1"/>
</dbReference>
<dbReference type="OrthoDB" id="429813at2759"/>
<proteinExistence type="predicted"/>
<dbReference type="InterPro" id="IPR027417">
    <property type="entry name" value="P-loop_NTPase"/>
</dbReference>
<dbReference type="Gene3D" id="1.10.1200.10">
    <property type="entry name" value="ACP-like"/>
    <property type="match status" value="1"/>
</dbReference>
<dbReference type="Pfam" id="PF08659">
    <property type="entry name" value="KR"/>
    <property type="match status" value="1"/>
</dbReference>
<dbReference type="Pfam" id="PF13469">
    <property type="entry name" value="Sulfotransfer_3"/>
    <property type="match status" value="1"/>
</dbReference>
<gene>
    <name evidence="4" type="ORF">GNI_146420</name>
</gene>
<evidence type="ECO:0000259" key="3">
    <source>
        <dbReference type="PROSITE" id="PS50075"/>
    </source>
</evidence>
<dbReference type="Gene3D" id="3.40.50.720">
    <property type="entry name" value="NAD(P)-binding Rossmann-like Domain"/>
    <property type="match status" value="3"/>
</dbReference>
<dbReference type="SUPFAM" id="SSF51735">
    <property type="entry name" value="NAD(P)-binding Rossmann-fold domains"/>
    <property type="match status" value="2"/>
</dbReference>
<keyword evidence="5" id="KW-1185">Reference proteome</keyword>
<dbReference type="GO" id="GO:0031177">
    <property type="term" value="F:phosphopantetheine binding"/>
    <property type="evidence" value="ECO:0007669"/>
    <property type="project" value="InterPro"/>
</dbReference>
<evidence type="ECO:0000256" key="1">
    <source>
        <dbReference type="ARBA" id="ARBA00022450"/>
    </source>
</evidence>
<dbReference type="InterPro" id="IPR036291">
    <property type="entry name" value="NAD(P)-bd_dom_sf"/>
</dbReference>
<dbReference type="SMART" id="SM00823">
    <property type="entry name" value="PKS_PP"/>
    <property type="match status" value="1"/>
</dbReference>
<sequence length="1490" mass="167395">MDLEVAGCDNLENFARVFAEHPREAEWLENGGEWHVSRLKQQPLAQERGPCGVSVTEPKRYLRDQLAMRPVPRAEALPLSEEMLTVRVLAVTITPAHVRALRDDGPDENWASLRCPFVGVVAAGEAAGRVVSGCSIGVWQAFAVVDATECQGLPQDNLYPLTKHLPGRRCVHVSTAEEMAEQLSTLEEEQEQLSPEQTGVTVCWRSPLSRRLCVEDVSRDAYLVTGGWGGLGLTTARFLVQEGARTLYLVSRRGRAVEESAATVFLRAAERSGVRVVGVAADLAEREGVVRVLDRVAMDGTHIDATYLPKAASALWFEKELEARSGWDQKLEHFVLFSSVTSLVGNYSQVNYGAANSVLDCIASSRHARGLAGLSIQWGPWTEQGMAAELVGIMEKVGMRGLSNDAGLRVLHAAMFESTHAEFGGAIGAQAFVWKRFLRRYTNMPRFYGALPSTLLNSGEAGDVIDLSKLTHEELVGLLADIAQQVSGTSERPDADTAMIDMGFDSLGAVEFRNNVLDTTGVRLPQTLAFENPSLGTLADHIFAAAGASAAATSASKSELHGKATHEWLLQVFGVEAERATLYIEPFANHFPTLGDLIGVEDVDTALRTVIQVADERDRGTLAIAWNELQDKALGQAGQTVSAGAVKRTGAKVPHPLEDLAMLKDELVNEGGFMHFDVKKLQPMTPVRDTKRVLLTGVTGFVGRCQIAALLKLSRERDMGLTVFCIVRARSVEHGMERIREACVEAVVWEDWFADHIEVLPGDFTKTDLGVGGEKFDWLCRNIDLVYHTGGDVNLLCNYSKVRETNTLSVRGIVKLCTTHKVKSLNFTSTLGQYPDLFGFFTNEFADRFLHEDTGPRLDEMEKYFPPQRQGYPWSKWAAEMVIREARSMGLPAHIYRLPNMYCGYRTGYTNRTDYATALMISTIQEGCFPISSAFAVLTPVDIIADMVVEGGLLLEPETRQHWVYNLIDTALVYMKDMEEWAARAGVQYRGVDLDTFLQRVKKRGPSSPVHRFVPLMQYWRQYWFSQTPRETPWPIRTQNVFDDLPHQKWPKQEDVFRASFLYCAARNYFPADSLSVSIDTDKIIEAAEKQTGLDDPGDDFGLMLEPVLKPFSDELTESKISIGGGANMSFIGKLSLFRTSKQYLINMLVMTDKEKLYPVIRQQVIRRPLVITGLNRSGTTFLQNLLCQDKKNRGVLYLEQVALYGENGEFDQHGLPDDYDIRSDPRGRYAQDLLDAQLGMTDEWMLIHAQDAYKPEEEFLIMEHSGRSYSICVEFAVKSYRNWLLGLDQPETDRFKELKVGYDFHHRFLQHLQWQRRGGDRFLLKMPFHLFALDALFDKYPDAQVVMTHRDPVEVMGSWCSLVTHARERTSNNVDPKEIGAVELRDMSTMIDCGIQYRKAHPERANQFTDVQFHELISNPIETVKKIYEKFQLPLEQTTVDAMTEFINTDRAQKKQRHHYTLDNAGLNEEKVRGAFKNYYDSGFLTLRP</sequence>
<dbReference type="Proteomes" id="UP000019763">
    <property type="component" value="Unassembled WGS sequence"/>
</dbReference>
<comment type="caution">
    <text evidence="4">The sequence shown here is derived from an EMBL/GenBank/DDBJ whole genome shotgun (WGS) entry which is preliminary data.</text>
</comment>
<dbReference type="InterPro" id="IPR036736">
    <property type="entry name" value="ACP-like_sf"/>
</dbReference>
<dbReference type="RefSeq" id="XP_011134163.1">
    <property type="nucleotide sequence ID" value="XM_011135861.1"/>
</dbReference>
<feature type="domain" description="Carrier" evidence="3">
    <location>
        <begin position="470"/>
        <end position="546"/>
    </location>
</feature>
<keyword evidence="2" id="KW-0597">Phosphoprotein</keyword>
<dbReference type="InterPro" id="IPR050091">
    <property type="entry name" value="PKS_NRPS_Biosynth_Enz"/>
</dbReference>
<dbReference type="Pfam" id="PF00550">
    <property type="entry name" value="PP-binding"/>
    <property type="match status" value="1"/>
</dbReference>
<dbReference type="Pfam" id="PF07993">
    <property type="entry name" value="NAD_binding_4"/>
    <property type="match status" value="1"/>
</dbReference>
<dbReference type="InterPro" id="IPR010080">
    <property type="entry name" value="Thioester_reductase-like_dom"/>
</dbReference>
<evidence type="ECO:0000313" key="4">
    <source>
        <dbReference type="EMBL" id="EZG44549.1"/>
    </source>
</evidence>
<reference evidence="4" key="1">
    <citation type="submission" date="2013-12" db="EMBL/GenBank/DDBJ databases">
        <authorList>
            <person name="Omoto C.K."/>
            <person name="Sibley D."/>
            <person name="Venepally P."/>
            <person name="Hadjithomas M."/>
            <person name="Karamycheva S."/>
            <person name="Brunk B."/>
            <person name="Roos D."/>
            <person name="Caler E."/>
            <person name="Lorenzi H."/>
        </authorList>
    </citation>
    <scope>NUCLEOTIDE SEQUENCE</scope>
</reference>
<name>A0A023B098_GRENI</name>
<keyword evidence="1" id="KW-0596">Phosphopantetheine</keyword>
<protein>
    <submittedName>
        <fullName evidence="4">Type I fatty acid synthase</fullName>
    </submittedName>
</protein>
<dbReference type="InterPro" id="IPR057326">
    <property type="entry name" value="KR_dom"/>
</dbReference>
<dbReference type="InterPro" id="IPR013120">
    <property type="entry name" value="FAR_NAD-bd"/>
</dbReference>
<dbReference type="GO" id="GO:0004312">
    <property type="term" value="F:fatty acid synthase activity"/>
    <property type="evidence" value="ECO:0007669"/>
    <property type="project" value="TreeGrafter"/>
</dbReference>
<dbReference type="InterPro" id="IPR013968">
    <property type="entry name" value="PKS_KR"/>
</dbReference>
<dbReference type="SUPFAM" id="SSF52540">
    <property type="entry name" value="P-loop containing nucleoside triphosphate hydrolases"/>
    <property type="match status" value="1"/>
</dbReference>
<dbReference type="OMA" id="NAYRFHK"/>
<dbReference type="eggNOG" id="KOG1178">
    <property type="taxonomic scope" value="Eukaryota"/>
</dbReference>
<dbReference type="PANTHER" id="PTHR43775">
    <property type="entry name" value="FATTY ACID SYNTHASE"/>
    <property type="match status" value="1"/>
</dbReference>
<dbReference type="PROSITE" id="PS50075">
    <property type="entry name" value="CARRIER"/>
    <property type="match status" value="1"/>
</dbReference>
<dbReference type="EMBL" id="AFNH02001087">
    <property type="protein sequence ID" value="EZG44549.1"/>
    <property type="molecule type" value="Genomic_DNA"/>
</dbReference>
<dbReference type="CDD" id="cd05235">
    <property type="entry name" value="SDR_e1"/>
    <property type="match status" value="1"/>
</dbReference>
<dbReference type="InterPro" id="IPR020806">
    <property type="entry name" value="PKS_PP-bd"/>
</dbReference>
<dbReference type="InterPro" id="IPR009081">
    <property type="entry name" value="PP-bd_ACP"/>
</dbReference>
<dbReference type="SMART" id="SM00822">
    <property type="entry name" value="PKS_KR"/>
    <property type="match status" value="1"/>
</dbReference>
<dbReference type="SUPFAM" id="SSF47336">
    <property type="entry name" value="ACP-like"/>
    <property type="match status" value="1"/>
</dbReference>
<dbReference type="GeneID" id="22915140"/>